<evidence type="ECO:0000313" key="2">
    <source>
        <dbReference type="EMBL" id="WNF23571.1"/>
    </source>
</evidence>
<feature type="region of interest" description="Disordered" evidence="1">
    <location>
        <begin position="1"/>
        <end position="43"/>
    </location>
</feature>
<proteinExistence type="predicted"/>
<reference evidence="2 3" key="1">
    <citation type="submission" date="2023-09" db="EMBL/GenBank/DDBJ databases">
        <title>Microbial mechanism of fulvic acid promoting antimony reduction mineralization in rice fields.</title>
        <authorList>
            <person name="Chen G."/>
            <person name="Lan J."/>
        </authorList>
    </citation>
    <scope>NUCLEOTIDE SEQUENCE [LARGE SCALE GENOMIC DNA]</scope>
    <source>
        <strain evidence="2 3">PS1</strain>
    </source>
</reference>
<organism evidence="2 3">
    <name type="scientific">Mesobacillus jeotgali</name>
    <dbReference type="NCBI Taxonomy" id="129985"/>
    <lineage>
        <taxon>Bacteria</taxon>
        <taxon>Bacillati</taxon>
        <taxon>Bacillota</taxon>
        <taxon>Bacilli</taxon>
        <taxon>Bacillales</taxon>
        <taxon>Bacillaceae</taxon>
        <taxon>Mesobacillus</taxon>
    </lineage>
</organism>
<name>A0ABY9VLE9_9BACI</name>
<evidence type="ECO:0000256" key="1">
    <source>
        <dbReference type="SAM" id="MobiDB-lite"/>
    </source>
</evidence>
<dbReference type="RefSeq" id="WP_311073948.1">
    <property type="nucleotide sequence ID" value="NZ_CP134494.1"/>
</dbReference>
<feature type="compositionally biased region" description="Basic and acidic residues" evidence="1">
    <location>
        <begin position="32"/>
        <end position="43"/>
    </location>
</feature>
<accession>A0ABY9VLE9</accession>
<sequence length="43" mass="5008">MNIDKKQQDKNQTAQELKNKKSGKSPNQTDGFRYDYDDSSDLK</sequence>
<gene>
    <name evidence="2" type="ORF">RH061_03400</name>
</gene>
<protein>
    <recommendedName>
        <fullName evidence="4">DUF3941 domain-containing protein</fullName>
    </recommendedName>
</protein>
<dbReference type="Proteomes" id="UP001303324">
    <property type="component" value="Chromosome"/>
</dbReference>
<evidence type="ECO:0008006" key="4">
    <source>
        <dbReference type="Google" id="ProtNLM"/>
    </source>
</evidence>
<evidence type="ECO:0000313" key="3">
    <source>
        <dbReference type="Proteomes" id="UP001303324"/>
    </source>
</evidence>
<dbReference type="EMBL" id="CP134494">
    <property type="protein sequence ID" value="WNF23571.1"/>
    <property type="molecule type" value="Genomic_DNA"/>
</dbReference>
<keyword evidence="3" id="KW-1185">Reference proteome</keyword>